<gene>
    <name evidence="1" type="ORF">Patl1_06524</name>
</gene>
<organism evidence="1 2">
    <name type="scientific">Pistacia atlantica</name>
    <dbReference type="NCBI Taxonomy" id="434234"/>
    <lineage>
        <taxon>Eukaryota</taxon>
        <taxon>Viridiplantae</taxon>
        <taxon>Streptophyta</taxon>
        <taxon>Embryophyta</taxon>
        <taxon>Tracheophyta</taxon>
        <taxon>Spermatophyta</taxon>
        <taxon>Magnoliopsida</taxon>
        <taxon>eudicotyledons</taxon>
        <taxon>Gunneridae</taxon>
        <taxon>Pentapetalae</taxon>
        <taxon>rosids</taxon>
        <taxon>malvids</taxon>
        <taxon>Sapindales</taxon>
        <taxon>Anacardiaceae</taxon>
        <taxon>Pistacia</taxon>
    </lineage>
</organism>
<keyword evidence="2" id="KW-1185">Reference proteome</keyword>
<comment type="caution">
    <text evidence="1">The sequence shown here is derived from an EMBL/GenBank/DDBJ whole genome shotgun (WGS) entry which is preliminary data.</text>
</comment>
<evidence type="ECO:0000313" key="1">
    <source>
        <dbReference type="EMBL" id="KAJ0101786.1"/>
    </source>
</evidence>
<protein>
    <submittedName>
        <fullName evidence="1">Uncharacterized protein</fullName>
    </submittedName>
</protein>
<name>A0ACC1BRW0_9ROSI</name>
<evidence type="ECO:0000313" key="2">
    <source>
        <dbReference type="Proteomes" id="UP001164250"/>
    </source>
</evidence>
<accession>A0ACC1BRW0</accession>
<dbReference type="EMBL" id="CM047899">
    <property type="protein sequence ID" value="KAJ0101786.1"/>
    <property type="molecule type" value="Genomic_DNA"/>
</dbReference>
<reference evidence="2" key="1">
    <citation type="journal article" date="2023" name="G3 (Bethesda)">
        <title>Genome assembly and association tests identify interacting loci associated with vigor, precocity, and sex in interspecific pistachio rootstocks.</title>
        <authorList>
            <person name="Palmer W."/>
            <person name="Jacygrad E."/>
            <person name="Sagayaradj S."/>
            <person name="Cavanaugh K."/>
            <person name="Han R."/>
            <person name="Bertier L."/>
            <person name="Beede B."/>
            <person name="Kafkas S."/>
            <person name="Golino D."/>
            <person name="Preece J."/>
            <person name="Michelmore R."/>
        </authorList>
    </citation>
    <scope>NUCLEOTIDE SEQUENCE [LARGE SCALE GENOMIC DNA]</scope>
</reference>
<proteinExistence type="predicted"/>
<sequence length="20" mass="2276">MLASFVLPRLLAQSQLMFIP</sequence>
<dbReference type="Proteomes" id="UP001164250">
    <property type="component" value="Chromosome 3"/>
</dbReference>